<reference evidence="12" key="2">
    <citation type="submission" date="2021-04" db="EMBL/GenBank/DDBJ databases">
        <authorList>
            <person name="Gilroy R."/>
        </authorList>
    </citation>
    <scope>NUCLEOTIDE SEQUENCE</scope>
    <source>
        <strain evidence="12">CHK185-1770</strain>
    </source>
</reference>
<evidence type="ECO:0000256" key="2">
    <source>
        <dbReference type="ARBA" id="ARBA00022448"/>
    </source>
</evidence>
<dbReference type="InterPro" id="IPR003439">
    <property type="entry name" value="ABC_transporter-like_ATP-bd"/>
</dbReference>
<proteinExistence type="predicted"/>
<evidence type="ECO:0000256" key="3">
    <source>
        <dbReference type="ARBA" id="ARBA00022475"/>
    </source>
</evidence>
<dbReference type="AlphaFoldDB" id="A0A9D2MV43"/>
<keyword evidence="5" id="KW-0547">Nucleotide-binding</keyword>
<feature type="domain" description="ABC transmembrane type-1" evidence="11">
    <location>
        <begin position="26"/>
        <end position="328"/>
    </location>
</feature>
<dbReference type="GO" id="GO:0140359">
    <property type="term" value="F:ABC-type transporter activity"/>
    <property type="evidence" value="ECO:0007669"/>
    <property type="project" value="InterPro"/>
</dbReference>
<keyword evidence="2" id="KW-0813">Transport</keyword>
<name>A0A9D2MV43_9FIRM</name>
<comment type="caution">
    <text evidence="12">The sequence shown here is derived from an EMBL/GenBank/DDBJ whole genome shotgun (WGS) entry which is preliminary data.</text>
</comment>
<dbReference type="InterPro" id="IPR036640">
    <property type="entry name" value="ABC1_TM_sf"/>
</dbReference>
<evidence type="ECO:0000313" key="13">
    <source>
        <dbReference type="Proteomes" id="UP000826793"/>
    </source>
</evidence>
<dbReference type="PROSITE" id="PS50893">
    <property type="entry name" value="ABC_TRANSPORTER_2"/>
    <property type="match status" value="1"/>
</dbReference>
<dbReference type="Gene3D" id="3.40.50.300">
    <property type="entry name" value="P-loop containing nucleotide triphosphate hydrolases"/>
    <property type="match status" value="1"/>
</dbReference>
<evidence type="ECO:0000256" key="1">
    <source>
        <dbReference type="ARBA" id="ARBA00004651"/>
    </source>
</evidence>
<reference evidence="12" key="1">
    <citation type="journal article" date="2021" name="PeerJ">
        <title>Extensive microbial diversity within the chicken gut microbiome revealed by metagenomics and culture.</title>
        <authorList>
            <person name="Gilroy R."/>
            <person name="Ravi A."/>
            <person name="Getino M."/>
            <person name="Pursley I."/>
            <person name="Horton D.L."/>
            <person name="Alikhan N.F."/>
            <person name="Baker D."/>
            <person name="Gharbi K."/>
            <person name="Hall N."/>
            <person name="Watson M."/>
            <person name="Adriaenssens E.M."/>
            <person name="Foster-Nyarko E."/>
            <person name="Jarju S."/>
            <person name="Secka A."/>
            <person name="Antonio M."/>
            <person name="Oren A."/>
            <person name="Chaudhuri R.R."/>
            <person name="La Ragione R."/>
            <person name="Hildebrand F."/>
            <person name="Pallen M.J."/>
        </authorList>
    </citation>
    <scope>NUCLEOTIDE SEQUENCE</scope>
    <source>
        <strain evidence="12">CHK185-1770</strain>
    </source>
</reference>
<accession>A0A9D2MV43</accession>
<dbReference type="PANTHER" id="PTHR24221">
    <property type="entry name" value="ATP-BINDING CASSETTE SUB-FAMILY B"/>
    <property type="match status" value="1"/>
</dbReference>
<dbReference type="InterPro" id="IPR003593">
    <property type="entry name" value="AAA+_ATPase"/>
</dbReference>
<dbReference type="InterPro" id="IPR017871">
    <property type="entry name" value="ABC_transporter-like_CS"/>
</dbReference>
<dbReference type="EMBL" id="DWXG01000016">
    <property type="protein sequence ID" value="HJB97363.1"/>
    <property type="molecule type" value="Genomic_DNA"/>
</dbReference>
<evidence type="ECO:0000256" key="7">
    <source>
        <dbReference type="ARBA" id="ARBA00022989"/>
    </source>
</evidence>
<dbReference type="CDD" id="cd18542">
    <property type="entry name" value="ABC_6TM_YknU_like"/>
    <property type="match status" value="1"/>
</dbReference>
<organism evidence="12 13">
    <name type="scientific">Candidatus Acutalibacter pullicola</name>
    <dbReference type="NCBI Taxonomy" id="2838417"/>
    <lineage>
        <taxon>Bacteria</taxon>
        <taxon>Bacillati</taxon>
        <taxon>Bacillota</taxon>
        <taxon>Clostridia</taxon>
        <taxon>Eubacteriales</taxon>
        <taxon>Acutalibacteraceae</taxon>
        <taxon>Acutalibacter</taxon>
    </lineage>
</organism>
<dbReference type="Proteomes" id="UP000826793">
    <property type="component" value="Unassembled WGS sequence"/>
</dbReference>
<dbReference type="Pfam" id="PF00005">
    <property type="entry name" value="ABC_tran"/>
    <property type="match status" value="1"/>
</dbReference>
<feature type="transmembrane region" description="Helical" evidence="9">
    <location>
        <begin position="21"/>
        <end position="41"/>
    </location>
</feature>
<evidence type="ECO:0000256" key="6">
    <source>
        <dbReference type="ARBA" id="ARBA00022840"/>
    </source>
</evidence>
<dbReference type="SMART" id="SM00382">
    <property type="entry name" value="AAA"/>
    <property type="match status" value="1"/>
</dbReference>
<dbReference type="PANTHER" id="PTHR24221:SF654">
    <property type="entry name" value="ATP-BINDING CASSETTE SUB-FAMILY B MEMBER 6"/>
    <property type="match status" value="1"/>
</dbReference>
<evidence type="ECO:0000259" key="11">
    <source>
        <dbReference type="PROSITE" id="PS50929"/>
    </source>
</evidence>
<dbReference type="GO" id="GO:0016887">
    <property type="term" value="F:ATP hydrolysis activity"/>
    <property type="evidence" value="ECO:0007669"/>
    <property type="project" value="InterPro"/>
</dbReference>
<keyword evidence="6 12" id="KW-0067">ATP-binding</keyword>
<evidence type="ECO:0000259" key="10">
    <source>
        <dbReference type="PROSITE" id="PS50893"/>
    </source>
</evidence>
<dbReference type="SUPFAM" id="SSF52540">
    <property type="entry name" value="P-loop containing nucleoside triphosphate hydrolases"/>
    <property type="match status" value="1"/>
</dbReference>
<dbReference type="InterPro" id="IPR039421">
    <property type="entry name" value="Type_1_exporter"/>
</dbReference>
<comment type="subcellular location">
    <subcellularLocation>
        <location evidence="1">Cell membrane</location>
        <topology evidence="1">Multi-pass membrane protein</topology>
    </subcellularLocation>
</comment>
<dbReference type="GO" id="GO:0005886">
    <property type="term" value="C:plasma membrane"/>
    <property type="evidence" value="ECO:0007669"/>
    <property type="project" value="UniProtKB-SubCell"/>
</dbReference>
<evidence type="ECO:0000256" key="4">
    <source>
        <dbReference type="ARBA" id="ARBA00022692"/>
    </source>
</evidence>
<evidence type="ECO:0000313" key="12">
    <source>
        <dbReference type="EMBL" id="HJB97363.1"/>
    </source>
</evidence>
<dbReference type="GO" id="GO:0005524">
    <property type="term" value="F:ATP binding"/>
    <property type="evidence" value="ECO:0007669"/>
    <property type="project" value="UniProtKB-KW"/>
</dbReference>
<protein>
    <submittedName>
        <fullName evidence="12">ABC transporter ATP-binding protein/permease</fullName>
    </submittedName>
</protein>
<dbReference type="Pfam" id="PF00664">
    <property type="entry name" value="ABC_membrane"/>
    <property type="match status" value="1"/>
</dbReference>
<feature type="domain" description="ABC transporter" evidence="10">
    <location>
        <begin position="360"/>
        <end position="595"/>
    </location>
</feature>
<dbReference type="InterPro" id="IPR027417">
    <property type="entry name" value="P-loop_NTPase"/>
</dbReference>
<keyword evidence="4 9" id="KW-0812">Transmembrane</keyword>
<keyword evidence="8 9" id="KW-0472">Membrane</keyword>
<dbReference type="FunFam" id="3.40.50.300:FF:000221">
    <property type="entry name" value="Multidrug ABC transporter ATP-binding protein"/>
    <property type="match status" value="1"/>
</dbReference>
<dbReference type="PROSITE" id="PS50929">
    <property type="entry name" value="ABC_TM1F"/>
    <property type="match status" value="1"/>
</dbReference>
<keyword evidence="3" id="KW-1003">Cell membrane</keyword>
<dbReference type="SUPFAM" id="SSF90123">
    <property type="entry name" value="ABC transporter transmembrane region"/>
    <property type="match status" value="1"/>
</dbReference>
<evidence type="ECO:0000256" key="9">
    <source>
        <dbReference type="SAM" id="Phobius"/>
    </source>
</evidence>
<feature type="transmembrane region" description="Helical" evidence="9">
    <location>
        <begin position="272"/>
        <end position="292"/>
    </location>
</feature>
<evidence type="ECO:0000256" key="8">
    <source>
        <dbReference type="ARBA" id="ARBA00023136"/>
    </source>
</evidence>
<feature type="transmembrane region" description="Helical" evidence="9">
    <location>
        <begin position="81"/>
        <end position="99"/>
    </location>
</feature>
<dbReference type="InterPro" id="IPR011527">
    <property type="entry name" value="ABC1_TM_dom"/>
</dbReference>
<keyword evidence="7 9" id="KW-1133">Transmembrane helix</keyword>
<gene>
    <name evidence="12" type="ORF">H9710_02155</name>
</gene>
<feature type="transmembrane region" description="Helical" evidence="9">
    <location>
        <begin position="185"/>
        <end position="206"/>
    </location>
</feature>
<dbReference type="Gene3D" id="1.20.1560.10">
    <property type="entry name" value="ABC transporter type 1, transmembrane domain"/>
    <property type="match status" value="1"/>
</dbReference>
<evidence type="ECO:0000256" key="5">
    <source>
        <dbReference type="ARBA" id="ARBA00022741"/>
    </source>
</evidence>
<dbReference type="PROSITE" id="PS00211">
    <property type="entry name" value="ABC_TRANSPORTER_1"/>
    <property type="match status" value="1"/>
</dbReference>
<sequence>MRHPTQKNSNILRFYPFTKGFRGRFLLAVVLVIVAVVANYMTPQVIRVTVDSVINDTPFQLPGFLVAWIDALGGRAVLRQHIVLCALASLAFAAVAGLANYGSRMNLAKACEGTVARIRNTLFDHIQHLPYAWHNAHSTGDIIQRCTQDVDLIRNFVSDQLMEVVRTVLLIVVSLALMFTMNVELSLLVCCFVPVVTVSSLIFFVITGRKFQTADETEGELTALVQENLTGVRVVRAFGRERYEIDRFNEKNQAFTDQWVNLGKIMGVNWGLGDFFAGFQVLVILVAGVFFVERGALTAGEFLAFTAYNSMLVWPSRSLGRLLAELSKTSISSTRLFEILDAQEEQNGENPQHPPMDGDIVFDQVNFGYNQETGVLHDVSFTIRAGTTFGILGATGSGKSTLVALLDRLYELPRENGQITIGGVDIREIDLSYLRKNIGVVLQEPFLFSKTFRESIADGAPRADLETVRHYARLAVIDDAIEHFAQGYETPIGERGVTISGGQKQRVAIARMLMQNTPIKIFDDSLSAVDMETDAKIRQSIRQNVRGTTILIAHRITTLLSADQILVLDQGRVAQLGTHQELIAQEGIYKRIYDMQRGNAEEA</sequence>
<feature type="transmembrane region" description="Helical" evidence="9">
    <location>
        <begin position="161"/>
        <end position="179"/>
    </location>
</feature>